<feature type="transmembrane region" description="Helical" evidence="1">
    <location>
        <begin position="30"/>
        <end position="51"/>
    </location>
</feature>
<gene>
    <name evidence="3" type="primary">LOC127751818</name>
</gene>
<feature type="transmembrane region" description="Helical" evidence="1">
    <location>
        <begin position="118"/>
        <end position="141"/>
    </location>
</feature>
<dbReference type="RefSeq" id="XP_052131882.1">
    <property type="nucleotide sequence ID" value="XM_052275922.1"/>
</dbReference>
<evidence type="ECO:0000313" key="2">
    <source>
        <dbReference type="Proteomes" id="UP000504606"/>
    </source>
</evidence>
<sequence>MVVDRHSAVTRWMYAAGGSALRYSRLVLDFYTMLAFLAAYYRLLHLMLTLYRLSSALYRELGRRLRAAGGAHHLRWAVALHARLDATWRSTRAMLGLLLPLYLIVPLLLPLFSSAELVVFGLQAADPVALATCPLIVVAFVPQCLAGQRLLDASTGVALSAYCGPWLEEAVPERRIRLMVIDTRPQGVPVPGLGGLSRPTCLNAMRKWFQYVQVLLNFDSSL</sequence>
<dbReference type="OrthoDB" id="7540137at2759"/>
<proteinExistence type="predicted"/>
<evidence type="ECO:0000256" key="1">
    <source>
        <dbReference type="SAM" id="Phobius"/>
    </source>
</evidence>
<keyword evidence="1" id="KW-0812">Transmembrane</keyword>
<keyword evidence="1" id="KW-0472">Membrane</keyword>
<dbReference type="AlphaFoldDB" id="A0A9C6XA43"/>
<dbReference type="Proteomes" id="UP000504606">
    <property type="component" value="Unplaced"/>
</dbReference>
<protein>
    <submittedName>
        <fullName evidence="3">Uncharacterized protein LOC127751818</fullName>
    </submittedName>
</protein>
<organism evidence="2 3">
    <name type="scientific">Frankliniella occidentalis</name>
    <name type="common">Western flower thrips</name>
    <name type="synonym">Euthrips occidentalis</name>
    <dbReference type="NCBI Taxonomy" id="133901"/>
    <lineage>
        <taxon>Eukaryota</taxon>
        <taxon>Metazoa</taxon>
        <taxon>Ecdysozoa</taxon>
        <taxon>Arthropoda</taxon>
        <taxon>Hexapoda</taxon>
        <taxon>Insecta</taxon>
        <taxon>Pterygota</taxon>
        <taxon>Neoptera</taxon>
        <taxon>Paraneoptera</taxon>
        <taxon>Thysanoptera</taxon>
        <taxon>Terebrantia</taxon>
        <taxon>Thripoidea</taxon>
        <taxon>Thripidae</taxon>
        <taxon>Frankliniella</taxon>
    </lineage>
</organism>
<dbReference type="KEGG" id="foc:127751818"/>
<dbReference type="GeneID" id="127751818"/>
<keyword evidence="1" id="KW-1133">Transmembrane helix</keyword>
<name>A0A9C6XA43_FRAOC</name>
<feature type="transmembrane region" description="Helical" evidence="1">
    <location>
        <begin position="93"/>
        <end position="112"/>
    </location>
</feature>
<keyword evidence="2" id="KW-1185">Reference proteome</keyword>
<evidence type="ECO:0000313" key="3">
    <source>
        <dbReference type="RefSeq" id="XP_052131882.1"/>
    </source>
</evidence>
<accession>A0A9C6XA43</accession>
<reference evidence="3" key="1">
    <citation type="submission" date="2025-08" db="UniProtKB">
        <authorList>
            <consortium name="RefSeq"/>
        </authorList>
    </citation>
    <scope>IDENTIFICATION</scope>
    <source>
        <tissue evidence="3">Whole organism</tissue>
    </source>
</reference>